<dbReference type="AlphaFoldDB" id="A0A150LEE0"/>
<feature type="transmembrane region" description="Helical" evidence="1">
    <location>
        <begin position="385"/>
        <end position="402"/>
    </location>
</feature>
<accession>A0A150LEE0</accession>
<feature type="transmembrane region" description="Helical" evidence="1">
    <location>
        <begin position="129"/>
        <end position="162"/>
    </location>
</feature>
<evidence type="ECO:0000256" key="1">
    <source>
        <dbReference type="SAM" id="Phobius"/>
    </source>
</evidence>
<comment type="caution">
    <text evidence="2">The sequence shown here is derived from an EMBL/GenBank/DDBJ whole genome shotgun (WGS) entry which is preliminary data.</text>
</comment>
<feature type="transmembrane region" description="Helical" evidence="1">
    <location>
        <begin position="182"/>
        <end position="203"/>
    </location>
</feature>
<evidence type="ECO:0000313" key="2">
    <source>
        <dbReference type="EMBL" id="KYD10112.1"/>
    </source>
</evidence>
<feature type="transmembrane region" description="Helical" evidence="1">
    <location>
        <begin position="344"/>
        <end position="364"/>
    </location>
</feature>
<dbReference type="RefSeq" id="WP_061569851.1">
    <property type="nucleotide sequence ID" value="NZ_LQYT01000121.1"/>
</dbReference>
<dbReference type="EMBL" id="LQYT01000121">
    <property type="protein sequence ID" value="KYD10112.1"/>
    <property type="molecule type" value="Genomic_DNA"/>
</dbReference>
<proteinExistence type="predicted"/>
<keyword evidence="1" id="KW-0812">Transmembrane</keyword>
<sequence length="571" mass="66956">MARKFCNKPFFIGIACLIIGLWTAPYFILGEDAHMRIHDNLDSNIAWYKVLKESGQLFAPGEAPIAQIINGELKRNAFYSEFYAMIALFMVFPPVIAYGLSQLITRLVAFFGMYLLLKDFVVKDEKAWFIQIGTALTFSLIPYWPSGMLSILGMPLALWAFLHIRAGKAKWFHYLILTGLPFLSSFVLGFFYFLTAMGVVWLADGIRTKKWNFRFLLALAYMTSIYLLIDYRLVVSMLLPHEPTNRDVFYQSKNNLGETFRLIWKNYIYAHNQDRSVHEKLILPFSLLCLVYVIWKKRWKEEKLFLFLHFFHLALSAWYAFWFYEGWQPLKERVGILTSFNFSRFHYFSPVVVYALFALSLKILADAVRSWPFLGGERTERLGKAAAAGLILAQFLILVPYNEQIYYRHSPSFKQFYAEKQFQEIKAYIGKPAEDYRVASIGIHPAIAQYNGFYTLDTYNNIYPLSYKLEFRKIIERELAKDKTIREYFDHWGGRCYIFTAELGKHYMFSKRSERVIKDLDLNTEQFKKMGGEYILSAVPILNAEENGLALEKVFEDDDSWWRIYLYRVNG</sequence>
<evidence type="ECO:0000313" key="3">
    <source>
        <dbReference type="Proteomes" id="UP000075683"/>
    </source>
</evidence>
<keyword evidence="1" id="KW-0472">Membrane</keyword>
<protein>
    <recommendedName>
        <fullName evidence="4">YkoS</fullName>
    </recommendedName>
</protein>
<feature type="transmembrane region" description="Helical" evidence="1">
    <location>
        <begin position="215"/>
        <end position="234"/>
    </location>
</feature>
<dbReference type="STRING" id="301148.B4135_3591"/>
<reference evidence="2 3" key="1">
    <citation type="submission" date="2016-01" db="EMBL/GenBank/DDBJ databases">
        <title>Draft Genome Sequences of Seven Thermophilic Sporeformers Isolated from Foods.</title>
        <authorList>
            <person name="Berendsen E.M."/>
            <person name="Wells-Bennik M.H."/>
            <person name="Krawcyk A.O."/>
            <person name="De Jong A."/>
            <person name="Holsappel S."/>
            <person name="Eijlander R.T."/>
            <person name="Kuipers O.P."/>
        </authorList>
    </citation>
    <scope>NUCLEOTIDE SEQUENCE [LARGE SCALE GENOMIC DNA]</scope>
    <source>
        <strain evidence="2 3">B4135</strain>
    </source>
</reference>
<keyword evidence="1" id="KW-1133">Transmembrane helix</keyword>
<dbReference type="InterPro" id="IPR046107">
    <property type="entry name" value="DUF6044"/>
</dbReference>
<dbReference type="PATRIC" id="fig|301148.3.peg.1635"/>
<feature type="transmembrane region" description="Helical" evidence="1">
    <location>
        <begin position="304"/>
        <end position="324"/>
    </location>
</feature>
<dbReference type="Proteomes" id="UP000075683">
    <property type="component" value="Unassembled WGS sequence"/>
</dbReference>
<organism evidence="2 3">
    <name type="scientific">Caldibacillus debilis</name>
    <dbReference type="NCBI Taxonomy" id="301148"/>
    <lineage>
        <taxon>Bacteria</taxon>
        <taxon>Bacillati</taxon>
        <taxon>Bacillota</taxon>
        <taxon>Bacilli</taxon>
        <taxon>Bacillales</taxon>
        <taxon>Bacillaceae</taxon>
        <taxon>Caldibacillus</taxon>
    </lineage>
</organism>
<dbReference type="Pfam" id="PF19510">
    <property type="entry name" value="DUF6044"/>
    <property type="match status" value="1"/>
</dbReference>
<evidence type="ECO:0008006" key="4">
    <source>
        <dbReference type="Google" id="ProtNLM"/>
    </source>
</evidence>
<feature type="transmembrane region" description="Helical" evidence="1">
    <location>
        <begin position="9"/>
        <end position="29"/>
    </location>
</feature>
<gene>
    <name evidence="2" type="ORF">B4135_3591</name>
</gene>
<name>A0A150LEE0_9BACI</name>
<dbReference type="OrthoDB" id="2349131at2"/>